<reference evidence="3 4" key="1">
    <citation type="submission" date="2013-10" db="EMBL/GenBank/DDBJ databases">
        <title>Complete genome sequence of Corynebacterium lactis DSM 45799(T), isolated from raw cow milk.</title>
        <authorList>
            <person name="Ruckert C."/>
            <person name="Albersmeier A."/>
            <person name="Lipski A."/>
            <person name="Kalinowski J."/>
        </authorList>
    </citation>
    <scope>NUCLEOTIDE SEQUENCE [LARGE SCALE GENOMIC DNA]</scope>
    <source>
        <strain evidence="3 4">RW2-5</strain>
    </source>
</reference>
<dbReference type="STRING" id="1408189.CLAC_04785"/>
<keyword evidence="1" id="KW-0472">Membrane</keyword>
<evidence type="ECO:0000259" key="2">
    <source>
        <dbReference type="Pfam" id="PF10756"/>
    </source>
</evidence>
<feature type="transmembrane region" description="Helical" evidence="1">
    <location>
        <begin position="28"/>
        <end position="49"/>
    </location>
</feature>
<dbReference type="Pfam" id="PF10756">
    <property type="entry name" value="bPH_6"/>
    <property type="match status" value="1"/>
</dbReference>
<dbReference type="KEGG" id="clw:CLAC_04785"/>
<sequence>MTDSTPRNGGNGKLAISTRRFRPLKTHLFIVAFMVVLCIIGIGFTPWLAVTLLAPIVYTVWIFRVRTTVGPRGITAVYLLAKRRSVPWSDFKGIFFNKGGRAFAVTRSDKHVALPAISFNSLPELKEATGGLIPDPVTPAREAEDKKVEVFDRDGYSVLKDKES</sequence>
<evidence type="ECO:0000313" key="3">
    <source>
        <dbReference type="EMBL" id="ALA67137.1"/>
    </source>
</evidence>
<dbReference type="AlphaFoldDB" id="A0A0K2GZB2"/>
<dbReference type="EMBL" id="CP006841">
    <property type="protein sequence ID" value="ALA67137.1"/>
    <property type="molecule type" value="Genomic_DNA"/>
</dbReference>
<protein>
    <recommendedName>
        <fullName evidence="2">Low molecular weight protein antigen 6 PH domain-containing protein</fullName>
    </recommendedName>
</protein>
<evidence type="ECO:0000313" key="4">
    <source>
        <dbReference type="Proteomes" id="UP000058446"/>
    </source>
</evidence>
<proteinExistence type="predicted"/>
<name>A0A0K2GZB2_9CORY</name>
<dbReference type="RefSeq" id="WP_053411914.1">
    <property type="nucleotide sequence ID" value="NZ_CP006841.1"/>
</dbReference>
<feature type="domain" description="Low molecular weight protein antigen 6 PH" evidence="2">
    <location>
        <begin position="64"/>
        <end position="135"/>
    </location>
</feature>
<evidence type="ECO:0000256" key="1">
    <source>
        <dbReference type="SAM" id="Phobius"/>
    </source>
</evidence>
<dbReference type="Proteomes" id="UP000058446">
    <property type="component" value="Chromosome"/>
</dbReference>
<accession>A0A0K2GZB2</accession>
<dbReference type="InterPro" id="IPR019692">
    <property type="entry name" value="CFP-6_PH"/>
</dbReference>
<keyword evidence="4" id="KW-1185">Reference proteome</keyword>
<keyword evidence="1" id="KW-1133">Transmembrane helix</keyword>
<organism evidence="3 4">
    <name type="scientific">Corynebacterium lactis RW2-5</name>
    <dbReference type="NCBI Taxonomy" id="1408189"/>
    <lineage>
        <taxon>Bacteria</taxon>
        <taxon>Bacillati</taxon>
        <taxon>Actinomycetota</taxon>
        <taxon>Actinomycetes</taxon>
        <taxon>Mycobacteriales</taxon>
        <taxon>Corynebacteriaceae</taxon>
        <taxon>Corynebacterium</taxon>
    </lineage>
</organism>
<dbReference type="PATRIC" id="fig|1408189.4.peg.957"/>
<keyword evidence="1" id="KW-0812">Transmembrane</keyword>
<gene>
    <name evidence="3" type="ORF">CLAC_04785</name>
</gene>
<dbReference type="OrthoDB" id="5190396at2"/>